<accession>A0ABY4M718</accession>
<feature type="compositionally biased region" description="Basic and acidic residues" evidence="1">
    <location>
        <begin position="72"/>
        <end position="84"/>
    </location>
</feature>
<proteinExistence type="predicted"/>
<gene>
    <name evidence="2" type="ORF">K9S39_18490</name>
</gene>
<name>A0ABY4M718_9ACTN</name>
<dbReference type="RefSeq" id="WP_248864452.1">
    <property type="nucleotide sequence ID" value="NZ_CP086322.1"/>
</dbReference>
<evidence type="ECO:0000256" key="1">
    <source>
        <dbReference type="SAM" id="MobiDB-lite"/>
    </source>
</evidence>
<organism evidence="2 3">
    <name type="scientific">Streptomyces halobius</name>
    <dbReference type="NCBI Taxonomy" id="2879846"/>
    <lineage>
        <taxon>Bacteria</taxon>
        <taxon>Bacillati</taxon>
        <taxon>Actinomycetota</taxon>
        <taxon>Actinomycetes</taxon>
        <taxon>Kitasatosporales</taxon>
        <taxon>Streptomycetaceae</taxon>
        <taxon>Streptomyces</taxon>
    </lineage>
</organism>
<dbReference type="Proteomes" id="UP000830115">
    <property type="component" value="Chromosome"/>
</dbReference>
<feature type="region of interest" description="Disordered" evidence="1">
    <location>
        <begin position="72"/>
        <end position="113"/>
    </location>
</feature>
<evidence type="ECO:0000313" key="3">
    <source>
        <dbReference type="Proteomes" id="UP000830115"/>
    </source>
</evidence>
<reference evidence="2" key="1">
    <citation type="submission" date="2021-10" db="EMBL/GenBank/DDBJ databases">
        <title>Streptomyces nigrumlapis sp.nov.,an antimicrobial producing actinobacterium isolated from Black Gobi rocks.</title>
        <authorList>
            <person name="Wen Y."/>
            <person name="Zhang W."/>
            <person name="Liu X.G."/>
        </authorList>
    </citation>
    <scope>NUCLEOTIDE SEQUENCE</scope>
    <source>
        <strain evidence="2">ST13-2-2</strain>
    </source>
</reference>
<dbReference type="EMBL" id="CP086322">
    <property type="protein sequence ID" value="UQA93575.1"/>
    <property type="molecule type" value="Genomic_DNA"/>
</dbReference>
<evidence type="ECO:0000313" key="2">
    <source>
        <dbReference type="EMBL" id="UQA93575.1"/>
    </source>
</evidence>
<sequence>MSYSPGRAVGWIRERAEHVAQQLGAPYDGAMRAWLDEVAEHRWAVDGLAAGIPFILRAVDAEGCTYALTARPDVEPRTETHTEGRTATASHHGIPAESESGPERSPLSPLTRT</sequence>
<keyword evidence="3" id="KW-1185">Reference proteome</keyword>
<protein>
    <submittedName>
        <fullName evidence="2">Uncharacterized protein</fullName>
    </submittedName>
</protein>